<evidence type="ECO:0000313" key="1">
    <source>
        <dbReference type="Ensembl" id="ENSMMOP00000020138.1"/>
    </source>
</evidence>
<name>A0A3Q3WQ65_MOLML</name>
<protein>
    <submittedName>
        <fullName evidence="1">Uncharacterized protein</fullName>
    </submittedName>
</protein>
<reference evidence="1" key="1">
    <citation type="submission" date="2025-08" db="UniProtKB">
        <authorList>
            <consortium name="Ensembl"/>
        </authorList>
    </citation>
    <scope>IDENTIFICATION</scope>
</reference>
<dbReference type="OMA" id="KLCEKHV"/>
<evidence type="ECO:0000313" key="2">
    <source>
        <dbReference type="Proteomes" id="UP000261620"/>
    </source>
</evidence>
<dbReference type="Proteomes" id="UP000261620">
    <property type="component" value="Unplaced"/>
</dbReference>
<proteinExistence type="predicted"/>
<sequence>MPLAPANQAQLIRSSQKDEYYQTFLRNNANEAFQTLAGDIFSAWITLVVKLCEKHVWGR</sequence>
<dbReference type="Ensembl" id="ENSMMOT00000020472.1">
    <property type="protein sequence ID" value="ENSMMOP00000020138.1"/>
    <property type="gene ID" value="ENSMMOG00000015303.1"/>
</dbReference>
<dbReference type="AlphaFoldDB" id="A0A3Q3WQ65"/>
<organism evidence="1 2">
    <name type="scientific">Mola mola</name>
    <name type="common">Ocean sunfish</name>
    <name type="synonym">Tetraodon mola</name>
    <dbReference type="NCBI Taxonomy" id="94237"/>
    <lineage>
        <taxon>Eukaryota</taxon>
        <taxon>Metazoa</taxon>
        <taxon>Chordata</taxon>
        <taxon>Craniata</taxon>
        <taxon>Vertebrata</taxon>
        <taxon>Euteleostomi</taxon>
        <taxon>Actinopterygii</taxon>
        <taxon>Neopterygii</taxon>
        <taxon>Teleostei</taxon>
        <taxon>Neoteleostei</taxon>
        <taxon>Acanthomorphata</taxon>
        <taxon>Eupercaria</taxon>
        <taxon>Tetraodontiformes</taxon>
        <taxon>Molidae</taxon>
        <taxon>Mola</taxon>
    </lineage>
</organism>
<dbReference type="STRING" id="94237.ENSMMOP00000020138"/>
<keyword evidence="2" id="KW-1185">Reference proteome</keyword>
<accession>A0A3Q3WQ65</accession>
<reference evidence="1" key="2">
    <citation type="submission" date="2025-09" db="UniProtKB">
        <authorList>
            <consortium name="Ensembl"/>
        </authorList>
    </citation>
    <scope>IDENTIFICATION</scope>
</reference>